<dbReference type="InterPro" id="IPR036136">
    <property type="entry name" value="Nit/Sulf_reduc_fer-like_dom_sf"/>
</dbReference>
<evidence type="ECO:0000313" key="18">
    <source>
        <dbReference type="Proteomes" id="UP000198373"/>
    </source>
</evidence>
<dbReference type="Proteomes" id="UP000198373">
    <property type="component" value="Unassembled WGS sequence"/>
</dbReference>
<evidence type="ECO:0000256" key="6">
    <source>
        <dbReference type="ARBA" id="ARBA00022485"/>
    </source>
</evidence>
<keyword evidence="18" id="KW-1185">Reference proteome</keyword>
<accession>A0A239DB37</accession>
<dbReference type="AlphaFoldDB" id="A0A239DB37"/>
<proteinExistence type="inferred from homology"/>
<dbReference type="GO" id="GO:0051539">
    <property type="term" value="F:4 iron, 4 sulfur cluster binding"/>
    <property type="evidence" value="ECO:0007669"/>
    <property type="project" value="UniProtKB-KW"/>
</dbReference>
<dbReference type="GO" id="GO:0050311">
    <property type="term" value="F:sulfite reductase (ferredoxin) activity"/>
    <property type="evidence" value="ECO:0007669"/>
    <property type="project" value="UniProtKB-EC"/>
</dbReference>
<dbReference type="EC" id="1.8.7.1" evidence="5"/>
<feature type="domain" description="Nitrite/Sulfite reductase ferredoxin-like" evidence="16">
    <location>
        <begin position="378"/>
        <end position="442"/>
    </location>
</feature>
<keyword evidence="8" id="KW-0479">Metal-binding</keyword>
<evidence type="ECO:0000256" key="11">
    <source>
        <dbReference type="ARBA" id="ARBA00023004"/>
    </source>
</evidence>
<name>A0A239DB37_9ACTN</name>
<feature type="domain" description="Nitrite/sulphite reductase 4Fe-4S" evidence="15">
    <location>
        <begin position="453"/>
        <end position="579"/>
    </location>
</feature>
<evidence type="ECO:0000256" key="14">
    <source>
        <dbReference type="SAM" id="MobiDB-lite"/>
    </source>
</evidence>
<evidence type="ECO:0000256" key="13">
    <source>
        <dbReference type="ARBA" id="ARBA00049518"/>
    </source>
</evidence>
<feature type="domain" description="Nitrite/sulphite reductase 4Fe-4S" evidence="15">
    <location>
        <begin position="200"/>
        <end position="354"/>
    </location>
</feature>
<dbReference type="InterPro" id="IPR051329">
    <property type="entry name" value="NIR_SIR_4Fe-4S"/>
</dbReference>
<evidence type="ECO:0000256" key="9">
    <source>
        <dbReference type="ARBA" id="ARBA00022784"/>
    </source>
</evidence>
<dbReference type="InterPro" id="IPR006067">
    <property type="entry name" value="NO2/SO3_Rdtase_4Fe4S_dom"/>
</dbReference>
<dbReference type="Gene3D" id="3.30.413.10">
    <property type="entry name" value="Sulfite Reductase Hemoprotein, domain 1"/>
    <property type="match status" value="2"/>
</dbReference>
<keyword evidence="11" id="KW-0408">Iron</keyword>
<dbReference type="EMBL" id="FZOO01000003">
    <property type="protein sequence ID" value="SNS29074.1"/>
    <property type="molecule type" value="Genomic_DNA"/>
</dbReference>
<comment type="cofactor">
    <cofactor evidence="1">
        <name>siroheme</name>
        <dbReference type="ChEBI" id="CHEBI:60052"/>
    </cofactor>
</comment>
<keyword evidence="6" id="KW-0004">4Fe-4S</keyword>
<dbReference type="InterPro" id="IPR045854">
    <property type="entry name" value="NO2/SO3_Rdtase_4Fe4S_sf"/>
</dbReference>
<sequence length="593" mass="66319">MLRSPNRQRLPVPGVRARRRSEDTTVTSSPETRPTRTGPRPPRREAAQRGQGQWALGYREPLNPNERMKKDADGLTVRQRILDTYQHTGFDGIDPSDLRGRMRWMGLYTQRAQGIPGGKTAVLEPEELEDSYFMLRVRIDGGQLSSDQLRVVGGISTEFGRDVADVTDRQNVQLHWIRIEDVPEIWRRLESVGLSTTEACGDTPRTMLNCPLAGVLEDEVVDATGVLAQTVEKYLGNPEFSNLPRKWKTSMSGCVDHCTGHEINDVSFVGVRTADGEVGYDLWVGGGLSTNPMLAQRVGVFVRPEEVTEVWAACTSVFRDYGYRRQRNRARLKFLVADWGPERFRQVLQDEYLHRALPDGPPPAPPQHDQRDHVGVMRQKDGRNALGFALRTGRTSGTLLARVAELADEHGAGRIRTTAQQKLVVLDVPDERVEPLVTALAELDLQVRPSAFRRGTMACTGLEFCKLAIVETKQHAQDLYAELEKRLPDFDTPLSINVNGCPNACARFQTADIGFKGSMVRDDSGEMVEGFQVHLGGHLGVEAAFGRKFRGHKVTKAETADYCERVLRGYVERREDGEGFAAYVARAEESWLL</sequence>
<dbReference type="PROSITE" id="PS00365">
    <property type="entry name" value="NIR_SIR"/>
    <property type="match status" value="1"/>
</dbReference>
<dbReference type="GO" id="GO:0046872">
    <property type="term" value="F:metal ion binding"/>
    <property type="evidence" value="ECO:0007669"/>
    <property type="project" value="UniProtKB-KW"/>
</dbReference>
<feature type="compositionally biased region" description="Low complexity" evidence="14">
    <location>
        <begin position="24"/>
        <end position="38"/>
    </location>
</feature>
<keyword evidence="9" id="KW-0883">Thioether bond</keyword>
<evidence type="ECO:0000256" key="7">
    <source>
        <dbReference type="ARBA" id="ARBA00022617"/>
    </source>
</evidence>
<evidence type="ECO:0000256" key="12">
    <source>
        <dbReference type="ARBA" id="ARBA00023014"/>
    </source>
</evidence>
<dbReference type="PANTHER" id="PTHR32439">
    <property type="entry name" value="FERREDOXIN--NITRITE REDUCTASE, CHLOROPLASTIC"/>
    <property type="match status" value="1"/>
</dbReference>
<dbReference type="Gene3D" id="3.90.480.20">
    <property type="match status" value="1"/>
</dbReference>
<protein>
    <recommendedName>
        <fullName evidence="5">assimilatory sulfite reductase (ferredoxin)</fullName>
        <ecNumber evidence="5">1.8.7.1</ecNumber>
    </recommendedName>
</protein>
<keyword evidence="12" id="KW-0411">Iron-sulfur</keyword>
<keyword evidence="10" id="KW-0560">Oxidoreductase</keyword>
<evidence type="ECO:0000313" key="17">
    <source>
        <dbReference type="EMBL" id="SNS29074.1"/>
    </source>
</evidence>
<evidence type="ECO:0000256" key="10">
    <source>
        <dbReference type="ARBA" id="ARBA00023002"/>
    </source>
</evidence>
<organism evidence="17 18">
    <name type="scientific">Geodermatophilus pulveris</name>
    <dbReference type="NCBI Taxonomy" id="1564159"/>
    <lineage>
        <taxon>Bacteria</taxon>
        <taxon>Bacillati</taxon>
        <taxon>Actinomycetota</taxon>
        <taxon>Actinomycetes</taxon>
        <taxon>Geodermatophilales</taxon>
        <taxon>Geodermatophilaceae</taxon>
        <taxon>Geodermatophilus</taxon>
    </lineage>
</organism>
<dbReference type="Pfam" id="PF01077">
    <property type="entry name" value="NIR_SIR"/>
    <property type="match status" value="2"/>
</dbReference>
<keyword evidence="7" id="KW-0349">Heme</keyword>
<evidence type="ECO:0000256" key="1">
    <source>
        <dbReference type="ARBA" id="ARBA00001929"/>
    </source>
</evidence>
<reference evidence="18" key="1">
    <citation type="submission" date="2017-06" db="EMBL/GenBank/DDBJ databases">
        <authorList>
            <person name="Varghese N."/>
            <person name="Submissions S."/>
        </authorList>
    </citation>
    <scope>NUCLEOTIDE SEQUENCE [LARGE SCALE GENOMIC DNA]</scope>
    <source>
        <strain evidence="18">DSM 46839</strain>
    </source>
</reference>
<feature type="domain" description="Nitrite/Sulfite reductase ferredoxin-like" evidence="16">
    <location>
        <begin position="130"/>
        <end position="191"/>
    </location>
</feature>
<comment type="catalytic activity">
    <reaction evidence="13">
        <text>hydrogen sulfide + 6 oxidized [2Fe-2S]-[ferredoxin] + 3 H2O = sulfite + 6 reduced [2Fe-2S]-[ferredoxin] + 7 H(+)</text>
        <dbReference type="Rhea" id="RHEA:23132"/>
        <dbReference type="Rhea" id="RHEA-COMP:10000"/>
        <dbReference type="Rhea" id="RHEA-COMP:10001"/>
        <dbReference type="ChEBI" id="CHEBI:15377"/>
        <dbReference type="ChEBI" id="CHEBI:15378"/>
        <dbReference type="ChEBI" id="CHEBI:17359"/>
        <dbReference type="ChEBI" id="CHEBI:29919"/>
        <dbReference type="ChEBI" id="CHEBI:33737"/>
        <dbReference type="ChEBI" id="CHEBI:33738"/>
        <dbReference type="EC" id="1.8.7.1"/>
    </reaction>
</comment>
<evidence type="ECO:0000256" key="8">
    <source>
        <dbReference type="ARBA" id="ARBA00022723"/>
    </source>
</evidence>
<comment type="function">
    <text evidence="3">Catalyzes the reduction of sulfite to sulfide, a step in the biosynthesis of sulfur-containing amino acids and cofactors.</text>
</comment>
<dbReference type="SUPFAM" id="SSF55124">
    <property type="entry name" value="Nitrite/Sulfite reductase N-terminal domain-like"/>
    <property type="match status" value="2"/>
</dbReference>
<evidence type="ECO:0000259" key="16">
    <source>
        <dbReference type="Pfam" id="PF03460"/>
    </source>
</evidence>
<evidence type="ECO:0000256" key="5">
    <source>
        <dbReference type="ARBA" id="ARBA00012353"/>
    </source>
</evidence>
<dbReference type="InterPro" id="IPR005117">
    <property type="entry name" value="NiRdtase/SiRdtase_haem-b_fer"/>
</dbReference>
<dbReference type="PANTHER" id="PTHR32439:SF0">
    <property type="entry name" value="FERREDOXIN--NITRITE REDUCTASE, CHLOROPLASTIC"/>
    <property type="match status" value="1"/>
</dbReference>
<dbReference type="FunFam" id="3.30.413.10:FF:000009">
    <property type="entry name" value="Sulfite reductase [ferredoxin]"/>
    <property type="match status" value="1"/>
</dbReference>
<dbReference type="InterPro" id="IPR006066">
    <property type="entry name" value="NO2/SO3_Rdtase_FeS/sirohaem_BS"/>
</dbReference>
<evidence type="ECO:0000256" key="2">
    <source>
        <dbReference type="ARBA" id="ARBA00001966"/>
    </source>
</evidence>
<comment type="cofactor">
    <cofactor evidence="2">
        <name>[4Fe-4S] cluster</name>
        <dbReference type="ChEBI" id="CHEBI:49883"/>
    </cofactor>
</comment>
<evidence type="ECO:0000256" key="4">
    <source>
        <dbReference type="ARBA" id="ARBA00010429"/>
    </source>
</evidence>
<dbReference type="Pfam" id="PF03460">
    <property type="entry name" value="NIR_SIR_ferr"/>
    <property type="match status" value="2"/>
</dbReference>
<dbReference type="PRINTS" id="PR00397">
    <property type="entry name" value="SIROHAEM"/>
</dbReference>
<gene>
    <name evidence="17" type="ORF">SAMN06893096_10382</name>
</gene>
<dbReference type="SUPFAM" id="SSF56014">
    <property type="entry name" value="Nitrite and sulphite reductase 4Fe-4S domain-like"/>
    <property type="match status" value="2"/>
</dbReference>
<dbReference type="GO" id="GO:0020037">
    <property type="term" value="F:heme binding"/>
    <property type="evidence" value="ECO:0007669"/>
    <property type="project" value="InterPro"/>
</dbReference>
<evidence type="ECO:0000256" key="3">
    <source>
        <dbReference type="ARBA" id="ARBA00003247"/>
    </source>
</evidence>
<comment type="similarity">
    <text evidence="4">Belongs to the nitrite and sulfite reductase 4Fe-4S domain family.</text>
</comment>
<evidence type="ECO:0000259" key="15">
    <source>
        <dbReference type="Pfam" id="PF01077"/>
    </source>
</evidence>
<feature type="region of interest" description="Disordered" evidence="14">
    <location>
        <begin position="1"/>
        <end position="66"/>
    </location>
</feature>
<dbReference type="FunFam" id="3.30.413.10:FF:000013">
    <property type="entry name" value="Sulfite reductase [ferredoxin]"/>
    <property type="match status" value="1"/>
</dbReference>